<dbReference type="InterPro" id="IPR002575">
    <property type="entry name" value="Aminoglycoside_PTrfase"/>
</dbReference>
<dbReference type="RefSeq" id="WP_253062421.1">
    <property type="nucleotide sequence ID" value="NZ_JAMXWM010000013.1"/>
</dbReference>
<name>A0ABW5S1G6_9BACL</name>
<dbReference type="InterPro" id="IPR051678">
    <property type="entry name" value="AGP_Transferase"/>
</dbReference>
<accession>A0ABW5S1G6</accession>
<dbReference type="PANTHER" id="PTHR21310:SF42">
    <property type="entry name" value="BIFUNCTIONAL AAC_APH"/>
    <property type="match status" value="1"/>
</dbReference>
<evidence type="ECO:0000313" key="2">
    <source>
        <dbReference type="EMBL" id="MFD2693625.1"/>
    </source>
</evidence>
<evidence type="ECO:0000259" key="1">
    <source>
        <dbReference type="Pfam" id="PF01636"/>
    </source>
</evidence>
<proteinExistence type="predicted"/>
<reference evidence="3" key="1">
    <citation type="journal article" date="2019" name="Int. J. Syst. Evol. Microbiol.">
        <title>The Global Catalogue of Microorganisms (GCM) 10K type strain sequencing project: providing services to taxonomists for standard genome sequencing and annotation.</title>
        <authorList>
            <consortium name="The Broad Institute Genomics Platform"/>
            <consortium name="The Broad Institute Genome Sequencing Center for Infectious Disease"/>
            <person name="Wu L."/>
            <person name="Ma J."/>
        </authorList>
    </citation>
    <scope>NUCLEOTIDE SEQUENCE [LARGE SCALE GENOMIC DNA]</scope>
    <source>
        <strain evidence="3">TISTR 2466</strain>
    </source>
</reference>
<dbReference type="Proteomes" id="UP001597399">
    <property type="component" value="Unassembled WGS sequence"/>
</dbReference>
<evidence type="ECO:0000313" key="3">
    <source>
        <dbReference type="Proteomes" id="UP001597399"/>
    </source>
</evidence>
<dbReference type="EMBL" id="JBHUMQ010000018">
    <property type="protein sequence ID" value="MFD2693625.1"/>
    <property type="molecule type" value="Genomic_DNA"/>
</dbReference>
<dbReference type="InterPro" id="IPR011009">
    <property type="entry name" value="Kinase-like_dom_sf"/>
</dbReference>
<feature type="domain" description="Aminoglycoside phosphotransferase" evidence="1">
    <location>
        <begin position="27"/>
        <end position="231"/>
    </location>
</feature>
<protein>
    <submittedName>
        <fullName evidence="2">Phosphotransferase</fullName>
    </submittedName>
</protein>
<comment type="caution">
    <text evidence="2">The sequence shown here is derived from an EMBL/GenBank/DDBJ whole genome shotgun (WGS) entry which is preliminary data.</text>
</comment>
<dbReference type="SUPFAM" id="SSF56112">
    <property type="entry name" value="Protein kinase-like (PK-like)"/>
    <property type="match status" value="1"/>
</dbReference>
<dbReference type="Gene3D" id="3.30.200.20">
    <property type="entry name" value="Phosphorylase Kinase, domain 1"/>
    <property type="match status" value="1"/>
</dbReference>
<gene>
    <name evidence="2" type="ORF">ACFSUE_08295</name>
</gene>
<keyword evidence="3" id="KW-1185">Reference proteome</keyword>
<organism evidence="2 3">
    <name type="scientific">Sporolactobacillus shoreicorticis</name>
    <dbReference type="NCBI Taxonomy" id="1923877"/>
    <lineage>
        <taxon>Bacteria</taxon>
        <taxon>Bacillati</taxon>
        <taxon>Bacillota</taxon>
        <taxon>Bacilli</taxon>
        <taxon>Bacillales</taxon>
        <taxon>Sporolactobacillaceae</taxon>
        <taxon>Sporolactobacillus</taxon>
    </lineage>
</organism>
<sequence>MQKEEMIHFVRCMMPELAIDTSEVKTNGWDNDILIINKQQVFRFPKTNQIMKQIKSECDLLQRLSLKKPLLQIPRYKPIYEGKTLRAVTYPFLNGASLNEHPFDLRKNPENAHLLGDFLMKLHQIKGSHLRSIHTFRYWQSLFESLKKRVFMMLRDEERQAIEDVFTHFLNRYPVFSYKKVPIHGDLSASNILFDRAENRIRAIIDFTDAQMGDSAFDFAGIYWNYGPEYTRKVFSFYHSDESSEEMLDRIRTFYGLQPIFHELLHSVDNDEAINQKQLKRFMELKQLIS</sequence>
<dbReference type="PANTHER" id="PTHR21310">
    <property type="entry name" value="AMINOGLYCOSIDE PHOSPHOTRANSFERASE-RELATED-RELATED"/>
    <property type="match status" value="1"/>
</dbReference>
<dbReference type="Gene3D" id="3.90.1200.10">
    <property type="match status" value="1"/>
</dbReference>
<dbReference type="Pfam" id="PF01636">
    <property type="entry name" value="APH"/>
    <property type="match status" value="1"/>
</dbReference>